<comment type="function">
    <text evidence="6">Specifically methylates the N7 position of a guanine in 16S rRNA.</text>
</comment>
<feature type="binding site" evidence="6">
    <location>
        <position position="74"/>
    </location>
    <ligand>
        <name>S-adenosyl-L-methionine</name>
        <dbReference type="ChEBI" id="CHEBI:59789"/>
    </ligand>
</feature>
<reference evidence="7 8" key="1">
    <citation type="submission" date="2018-11" db="EMBL/GenBank/DDBJ databases">
        <title>Clostridium sp. nov., a member of the family Erysipelotrichaceae isolated from pig faeces.</title>
        <authorList>
            <person name="Chang Y.-H."/>
        </authorList>
    </citation>
    <scope>NUCLEOTIDE SEQUENCE [LARGE SCALE GENOMIC DNA]</scope>
    <source>
        <strain evidence="7 8">YH-panp20</strain>
    </source>
</reference>
<dbReference type="SUPFAM" id="SSF53335">
    <property type="entry name" value="S-adenosyl-L-methionine-dependent methyltransferases"/>
    <property type="match status" value="1"/>
</dbReference>
<keyword evidence="4 6" id="KW-0808">Transferase</keyword>
<evidence type="ECO:0000256" key="1">
    <source>
        <dbReference type="ARBA" id="ARBA00022490"/>
    </source>
</evidence>
<evidence type="ECO:0000256" key="5">
    <source>
        <dbReference type="ARBA" id="ARBA00022691"/>
    </source>
</evidence>
<dbReference type="HAMAP" id="MF_00074">
    <property type="entry name" value="16SrRNA_methyltr_G"/>
    <property type="match status" value="1"/>
</dbReference>
<dbReference type="PANTHER" id="PTHR31760:SF0">
    <property type="entry name" value="S-ADENOSYL-L-METHIONINE-DEPENDENT METHYLTRANSFERASES SUPERFAMILY PROTEIN"/>
    <property type="match status" value="1"/>
</dbReference>
<dbReference type="FunFam" id="3.40.50.150:FF:000041">
    <property type="entry name" value="Ribosomal RNA small subunit methyltransferase G"/>
    <property type="match status" value="1"/>
</dbReference>
<dbReference type="PANTHER" id="PTHR31760">
    <property type="entry name" value="S-ADENOSYL-L-METHIONINE-DEPENDENT METHYLTRANSFERASES SUPERFAMILY PROTEIN"/>
    <property type="match status" value="1"/>
</dbReference>
<keyword evidence="5 6" id="KW-0949">S-adenosyl-L-methionine</keyword>
<evidence type="ECO:0000313" key="7">
    <source>
        <dbReference type="EMBL" id="RNM30738.1"/>
    </source>
</evidence>
<evidence type="ECO:0000256" key="3">
    <source>
        <dbReference type="ARBA" id="ARBA00022603"/>
    </source>
</evidence>
<feature type="binding site" evidence="6">
    <location>
        <begin position="124"/>
        <end position="125"/>
    </location>
    <ligand>
        <name>S-adenosyl-L-methionine</name>
        <dbReference type="ChEBI" id="CHEBI:59789"/>
    </ligand>
</feature>
<dbReference type="InterPro" id="IPR029063">
    <property type="entry name" value="SAM-dependent_MTases_sf"/>
</dbReference>
<dbReference type="AlphaFoldDB" id="A0A3N0I1E8"/>
<evidence type="ECO:0000313" key="8">
    <source>
        <dbReference type="Proteomes" id="UP000276568"/>
    </source>
</evidence>
<accession>A0A3N0I1E8</accession>
<evidence type="ECO:0000256" key="4">
    <source>
        <dbReference type="ARBA" id="ARBA00022679"/>
    </source>
</evidence>
<proteinExistence type="inferred from homology"/>
<evidence type="ECO:0000256" key="2">
    <source>
        <dbReference type="ARBA" id="ARBA00022552"/>
    </source>
</evidence>
<keyword evidence="1 6" id="KW-0963">Cytoplasm</keyword>
<keyword evidence="8" id="KW-1185">Reference proteome</keyword>
<dbReference type="InterPro" id="IPR003682">
    <property type="entry name" value="rRNA_ssu_MeTfrase_G"/>
</dbReference>
<comment type="caution">
    <text evidence="6">Lacks conserved residue(s) required for the propagation of feature annotation.</text>
</comment>
<dbReference type="NCBIfam" id="TIGR00138">
    <property type="entry name" value="rsmG_gidB"/>
    <property type="match status" value="1"/>
</dbReference>
<keyword evidence="3 6" id="KW-0489">Methyltransferase</keyword>
<name>A0A3N0I1E8_9FIRM</name>
<dbReference type="OrthoDB" id="9808773at2"/>
<gene>
    <name evidence="6 7" type="primary">rsmG</name>
    <name evidence="7" type="ORF">EDX97_07075</name>
</gene>
<dbReference type="EC" id="2.1.1.-" evidence="6"/>
<comment type="subcellular location">
    <subcellularLocation>
        <location evidence="6">Cytoplasm</location>
    </subcellularLocation>
</comment>
<dbReference type="Pfam" id="PF02527">
    <property type="entry name" value="GidB"/>
    <property type="match status" value="1"/>
</dbReference>
<dbReference type="CDD" id="cd02440">
    <property type="entry name" value="AdoMet_MTases"/>
    <property type="match status" value="1"/>
</dbReference>
<comment type="caution">
    <text evidence="7">The sequence shown here is derived from an EMBL/GenBank/DDBJ whole genome shotgun (WGS) entry which is preliminary data.</text>
</comment>
<comment type="similarity">
    <text evidence="6">Belongs to the methyltransferase superfamily. RNA methyltransferase RsmG family.</text>
</comment>
<dbReference type="Gene3D" id="3.40.50.150">
    <property type="entry name" value="Vaccinia Virus protein VP39"/>
    <property type="match status" value="1"/>
</dbReference>
<protein>
    <recommendedName>
        <fullName evidence="6">Ribosomal RNA small subunit methyltransferase G</fullName>
        <ecNumber evidence="6">2.1.1.-</ecNumber>
    </recommendedName>
    <alternativeName>
        <fullName evidence="6">16S rRNA 7-methylguanosine methyltransferase</fullName>
        <shortName evidence="6">16S rRNA m7G methyltransferase</shortName>
    </alternativeName>
</protein>
<sequence>MNRKEFQSACQRQGVDVTDKQLDQLEKYLHLLQEWNQKMNLTAIDEEDQIWEKHFYDCVIPFVHETGETICDVGSGAGFPGIPVAIVYPQFHVTLVEPLQKRCRFLETVKQELGLDIQICNERAEDFAKKNRAQFDIVTSRAVARLTILLELCIPLLRVTGSFIALKGKNAENEVEKAKVAMETLHVILKDEKTVRVADANHVNLYFEKMKPTSKKYPRVYGQIKKKPLGE</sequence>
<organism evidence="7 8">
    <name type="scientific">Absicoccus porci</name>
    <dbReference type="NCBI Taxonomy" id="2486576"/>
    <lineage>
        <taxon>Bacteria</taxon>
        <taxon>Bacillati</taxon>
        <taxon>Bacillota</taxon>
        <taxon>Erysipelotrichia</taxon>
        <taxon>Erysipelotrichales</taxon>
        <taxon>Erysipelotrichaceae</taxon>
        <taxon>Absicoccus</taxon>
    </lineage>
</organism>
<feature type="binding site" evidence="6">
    <location>
        <position position="141"/>
    </location>
    <ligand>
        <name>S-adenosyl-L-methionine</name>
        <dbReference type="ChEBI" id="CHEBI:59789"/>
    </ligand>
</feature>
<evidence type="ECO:0000256" key="6">
    <source>
        <dbReference type="HAMAP-Rule" id="MF_00074"/>
    </source>
</evidence>
<dbReference type="RefSeq" id="WP_128520448.1">
    <property type="nucleotide sequence ID" value="NZ_JALFCT010000010.1"/>
</dbReference>
<dbReference type="GO" id="GO:0070043">
    <property type="term" value="F:rRNA (guanine-N7-)-methyltransferase activity"/>
    <property type="evidence" value="ECO:0007669"/>
    <property type="project" value="UniProtKB-UniRule"/>
</dbReference>
<feature type="binding site" evidence="6">
    <location>
        <position position="79"/>
    </location>
    <ligand>
        <name>S-adenosyl-L-methionine</name>
        <dbReference type="ChEBI" id="CHEBI:59789"/>
    </ligand>
</feature>
<keyword evidence="2 6" id="KW-0698">rRNA processing</keyword>
<dbReference type="GO" id="GO:0005829">
    <property type="term" value="C:cytosol"/>
    <property type="evidence" value="ECO:0007669"/>
    <property type="project" value="TreeGrafter"/>
</dbReference>
<dbReference type="EMBL" id="RJQC01000002">
    <property type="protein sequence ID" value="RNM30738.1"/>
    <property type="molecule type" value="Genomic_DNA"/>
</dbReference>
<dbReference type="Proteomes" id="UP000276568">
    <property type="component" value="Unassembled WGS sequence"/>
</dbReference>